<evidence type="ECO:0008006" key="3">
    <source>
        <dbReference type="Google" id="ProtNLM"/>
    </source>
</evidence>
<reference evidence="1 2" key="1">
    <citation type="journal article" date="2020" name="ISME J.">
        <title>Uncovering the hidden diversity of litter-decomposition mechanisms in mushroom-forming fungi.</title>
        <authorList>
            <person name="Floudas D."/>
            <person name="Bentzer J."/>
            <person name="Ahren D."/>
            <person name="Johansson T."/>
            <person name="Persson P."/>
            <person name="Tunlid A."/>
        </authorList>
    </citation>
    <scope>NUCLEOTIDE SEQUENCE [LARGE SCALE GENOMIC DNA]</scope>
    <source>
        <strain evidence="1 2">CBS 101986</strain>
    </source>
</reference>
<comment type="caution">
    <text evidence="1">The sequence shown here is derived from an EMBL/GenBank/DDBJ whole genome shotgun (WGS) entry which is preliminary data.</text>
</comment>
<dbReference type="Proteomes" id="UP000567179">
    <property type="component" value="Unassembled WGS sequence"/>
</dbReference>
<evidence type="ECO:0000313" key="2">
    <source>
        <dbReference type="Proteomes" id="UP000567179"/>
    </source>
</evidence>
<gene>
    <name evidence="1" type="ORF">D9619_013010</name>
</gene>
<name>A0A8H5AZM6_9AGAR</name>
<accession>A0A8H5AZM6</accession>
<dbReference type="SUPFAM" id="SSF53335">
    <property type="entry name" value="S-adenosyl-L-methionine-dependent methyltransferases"/>
    <property type="match status" value="1"/>
</dbReference>
<keyword evidence="2" id="KW-1185">Reference proteome</keyword>
<protein>
    <recommendedName>
        <fullName evidence="3">Methyltransferase</fullName>
    </recommendedName>
</protein>
<organism evidence="1 2">
    <name type="scientific">Psilocybe cf. subviscida</name>
    <dbReference type="NCBI Taxonomy" id="2480587"/>
    <lineage>
        <taxon>Eukaryota</taxon>
        <taxon>Fungi</taxon>
        <taxon>Dikarya</taxon>
        <taxon>Basidiomycota</taxon>
        <taxon>Agaricomycotina</taxon>
        <taxon>Agaricomycetes</taxon>
        <taxon>Agaricomycetidae</taxon>
        <taxon>Agaricales</taxon>
        <taxon>Agaricineae</taxon>
        <taxon>Strophariaceae</taxon>
        <taxon>Psilocybe</taxon>
    </lineage>
</organism>
<dbReference type="OrthoDB" id="184880at2759"/>
<dbReference type="Gene3D" id="3.40.50.150">
    <property type="entry name" value="Vaccinia Virus protein VP39"/>
    <property type="match status" value="1"/>
</dbReference>
<sequence length="170" mass="18845">MSLLENIYYQPMIQRQQGEWTDKCDLVHQHLLLAALKYDEWAVAVKEIFRVTKPGGFAELCKCNPLKTSCGPRSEKYLGGYRQLTKHHNIDFEIAQRMPDLLLEAGFVNIHAEVKIVKFGPAGGEDGRSIGLNLAGVARGLGGPLAMAACLGVVNSQSEWEAFIDDVEKE</sequence>
<dbReference type="EMBL" id="JAACJJ010000046">
    <property type="protein sequence ID" value="KAF5313833.1"/>
    <property type="molecule type" value="Genomic_DNA"/>
</dbReference>
<dbReference type="AlphaFoldDB" id="A0A8H5AZM6"/>
<proteinExistence type="predicted"/>
<dbReference type="InterPro" id="IPR029063">
    <property type="entry name" value="SAM-dependent_MTases_sf"/>
</dbReference>
<evidence type="ECO:0000313" key="1">
    <source>
        <dbReference type="EMBL" id="KAF5313833.1"/>
    </source>
</evidence>